<dbReference type="InterPro" id="IPR040572">
    <property type="entry name" value="TackOD1"/>
</dbReference>
<dbReference type="AlphaFoldDB" id="A0AAV3UL79"/>
<evidence type="ECO:0000313" key="2">
    <source>
        <dbReference type="EMBL" id="GAA5056387.1"/>
    </source>
</evidence>
<dbReference type="EMBL" id="BAABKX010000015">
    <property type="protein sequence ID" value="GAA5056387.1"/>
    <property type="molecule type" value="Genomic_DNA"/>
</dbReference>
<accession>A0AAV3UL79</accession>
<dbReference type="Proteomes" id="UP001501729">
    <property type="component" value="Unassembled WGS sequence"/>
</dbReference>
<gene>
    <name evidence="2" type="ORF">GCM10025751_37140</name>
</gene>
<reference evidence="2 3" key="1">
    <citation type="journal article" date="2019" name="Int. J. Syst. Evol. Microbiol.">
        <title>The Global Catalogue of Microorganisms (GCM) 10K type strain sequencing project: providing services to taxonomists for standard genome sequencing and annotation.</title>
        <authorList>
            <consortium name="The Broad Institute Genomics Platform"/>
            <consortium name="The Broad Institute Genome Sequencing Center for Infectious Disease"/>
            <person name="Wu L."/>
            <person name="Ma J."/>
        </authorList>
    </citation>
    <scope>NUCLEOTIDE SEQUENCE [LARGE SCALE GENOMIC DNA]</scope>
    <source>
        <strain evidence="2 3">JCM 17504</strain>
    </source>
</reference>
<feature type="domain" description="Thaumarchaeal output" evidence="1">
    <location>
        <begin position="7"/>
        <end position="180"/>
    </location>
</feature>
<proteinExistence type="predicted"/>
<dbReference type="GeneID" id="68614421"/>
<evidence type="ECO:0000259" key="1">
    <source>
        <dbReference type="Pfam" id="PF18551"/>
    </source>
</evidence>
<sequence length="329" mass="37149">MASPGTVRLLTALWEGSLDEVRPTLDVDTGEVTYPDATQQLDDRDGETFDVLETLAERDLLYREFQEKQYICPRCEAKGMQYTTACPACESPQTIRTDRYRHPDCGYDGLREQFVGENGVTCPNCDTTMESLNHLESEAVHICEDCEEAFETPAHRLRCRECHLVSQPLQTIERILYRYYISEEGAHWVEEQLTARQLLVEILEARTLETEIDTTVENRAGEEVPVHVSAHDDLLDDRVIGAVHERPDEADVRELQSVAADANARATLVTTSGEIVGSDVSEAVVEEGMSVLRLTSNDTLRREYEIVEEVDTRNSFVGRIANIFKPQHG</sequence>
<name>A0AAV3UL79_9EURY</name>
<keyword evidence="3" id="KW-1185">Reference proteome</keyword>
<dbReference type="Pfam" id="PF18551">
    <property type="entry name" value="TackOD1"/>
    <property type="match status" value="1"/>
</dbReference>
<protein>
    <recommendedName>
        <fullName evidence="1">Thaumarchaeal output domain-containing protein</fullName>
    </recommendedName>
</protein>
<comment type="caution">
    <text evidence="2">The sequence shown here is derived from an EMBL/GenBank/DDBJ whole genome shotgun (WGS) entry which is preliminary data.</text>
</comment>
<dbReference type="RefSeq" id="WP_227774155.1">
    <property type="nucleotide sequence ID" value="NZ_BAABKX010000015.1"/>
</dbReference>
<organism evidence="2 3">
    <name type="scientific">Haladaptatus pallidirubidus</name>
    <dbReference type="NCBI Taxonomy" id="1008152"/>
    <lineage>
        <taxon>Archaea</taxon>
        <taxon>Methanobacteriati</taxon>
        <taxon>Methanobacteriota</taxon>
        <taxon>Stenosarchaea group</taxon>
        <taxon>Halobacteria</taxon>
        <taxon>Halobacteriales</taxon>
        <taxon>Haladaptataceae</taxon>
        <taxon>Haladaptatus</taxon>
    </lineage>
</organism>
<evidence type="ECO:0000313" key="3">
    <source>
        <dbReference type="Proteomes" id="UP001501729"/>
    </source>
</evidence>